<keyword evidence="2" id="KW-0732">Signal</keyword>
<feature type="signal peptide" evidence="2">
    <location>
        <begin position="1"/>
        <end position="20"/>
    </location>
</feature>
<evidence type="ECO:0000313" key="3">
    <source>
        <dbReference type="EMBL" id="KAF2099766.1"/>
    </source>
</evidence>
<dbReference type="EMBL" id="ML978125">
    <property type="protein sequence ID" value="KAF2099766.1"/>
    <property type="molecule type" value="Genomic_DNA"/>
</dbReference>
<evidence type="ECO:0000256" key="2">
    <source>
        <dbReference type="SAM" id="SignalP"/>
    </source>
</evidence>
<gene>
    <name evidence="3" type="ORF">NA57DRAFT_55709</name>
</gene>
<reference evidence="3" key="1">
    <citation type="journal article" date="2020" name="Stud. Mycol.">
        <title>101 Dothideomycetes genomes: a test case for predicting lifestyles and emergence of pathogens.</title>
        <authorList>
            <person name="Haridas S."/>
            <person name="Albert R."/>
            <person name="Binder M."/>
            <person name="Bloem J."/>
            <person name="Labutti K."/>
            <person name="Salamov A."/>
            <person name="Andreopoulos B."/>
            <person name="Baker S."/>
            <person name="Barry K."/>
            <person name="Bills G."/>
            <person name="Bluhm B."/>
            <person name="Cannon C."/>
            <person name="Castanera R."/>
            <person name="Culley D."/>
            <person name="Daum C."/>
            <person name="Ezra D."/>
            <person name="Gonzalez J."/>
            <person name="Henrissat B."/>
            <person name="Kuo A."/>
            <person name="Liang C."/>
            <person name="Lipzen A."/>
            <person name="Lutzoni F."/>
            <person name="Magnuson J."/>
            <person name="Mondo S."/>
            <person name="Nolan M."/>
            <person name="Ohm R."/>
            <person name="Pangilinan J."/>
            <person name="Park H.-J."/>
            <person name="Ramirez L."/>
            <person name="Alfaro M."/>
            <person name="Sun H."/>
            <person name="Tritt A."/>
            <person name="Yoshinaga Y."/>
            <person name="Zwiers L.-H."/>
            <person name="Turgeon B."/>
            <person name="Goodwin S."/>
            <person name="Spatafora J."/>
            <person name="Crous P."/>
            <person name="Grigoriev I."/>
        </authorList>
    </citation>
    <scope>NUCLEOTIDE SEQUENCE</scope>
    <source>
        <strain evidence="3">CBS 133067</strain>
    </source>
</reference>
<sequence length="144" mass="15717">MQLSMFLAFAIAMTMAISLAAPTPVGTQIGRARVRVNNNRWTRITGNAHFSSSELATDQTVRRRSAERSAPSRQTKSQLSSESMRLNCLRIASIIRMGVSSASTINQVYAVLKSPSGVVEDGGSKMTRELPAQVDHHCAWRALV</sequence>
<feature type="chain" id="PRO_5040373062" evidence="2">
    <location>
        <begin position="21"/>
        <end position="144"/>
    </location>
</feature>
<comment type="caution">
    <text evidence="3">The sequence shown here is derived from an EMBL/GenBank/DDBJ whole genome shotgun (WGS) entry which is preliminary data.</text>
</comment>
<organism evidence="3 4">
    <name type="scientific">Rhizodiscina lignyota</name>
    <dbReference type="NCBI Taxonomy" id="1504668"/>
    <lineage>
        <taxon>Eukaryota</taxon>
        <taxon>Fungi</taxon>
        <taxon>Dikarya</taxon>
        <taxon>Ascomycota</taxon>
        <taxon>Pezizomycotina</taxon>
        <taxon>Dothideomycetes</taxon>
        <taxon>Pleosporomycetidae</taxon>
        <taxon>Aulographales</taxon>
        <taxon>Rhizodiscinaceae</taxon>
        <taxon>Rhizodiscina</taxon>
    </lineage>
</organism>
<name>A0A9P4IKD7_9PEZI</name>
<dbReference type="AlphaFoldDB" id="A0A9P4IKD7"/>
<proteinExistence type="predicted"/>
<feature type="region of interest" description="Disordered" evidence="1">
    <location>
        <begin position="53"/>
        <end position="81"/>
    </location>
</feature>
<evidence type="ECO:0000313" key="4">
    <source>
        <dbReference type="Proteomes" id="UP000799772"/>
    </source>
</evidence>
<keyword evidence="4" id="KW-1185">Reference proteome</keyword>
<evidence type="ECO:0000256" key="1">
    <source>
        <dbReference type="SAM" id="MobiDB-lite"/>
    </source>
</evidence>
<dbReference type="Proteomes" id="UP000799772">
    <property type="component" value="Unassembled WGS sequence"/>
</dbReference>
<accession>A0A9P4IKD7</accession>
<protein>
    <submittedName>
        <fullName evidence="3">Uncharacterized protein</fullName>
    </submittedName>
</protein>